<sequence length="228" mass="24574">MKRRTFLAIAPAGAIAAASTAAILTSETPRATDVAFDALPDAGTGGFLNSAEARMVGAAFDRLIPADDLSIGAVEAGCVTFLDRQLAGNWGHATTRYRLGPNEPGTPEQGDQSPFTPRDRYRLGLAAMASRAHTDHGKDFADLPPQTQDRILAAMERGEHGADAKFFFAMLLQNVREGYFADPLYGGNKDMAGWKLVGFPGARYDYRLEIDRPGEDLKLAPISLMDRA</sequence>
<feature type="signal peptide" evidence="2">
    <location>
        <begin position="1"/>
        <end position="21"/>
    </location>
</feature>
<dbReference type="EMBL" id="JAUQSZ010000005">
    <property type="protein sequence ID" value="MDO7842498.1"/>
    <property type="molecule type" value="Genomic_DNA"/>
</dbReference>
<organism evidence="3 4">
    <name type="scientific">Sphingomonas immobilis</name>
    <dbReference type="NCBI Taxonomy" id="3063997"/>
    <lineage>
        <taxon>Bacteria</taxon>
        <taxon>Pseudomonadati</taxon>
        <taxon>Pseudomonadota</taxon>
        <taxon>Alphaproteobacteria</taxon>
        <taxon>Sphingomonadales</taxon>
        <taxon>Sphingomonadaceae</taxon>
        <taxon>Sphingomonas</taxon>
    </lineage>
</organism>
<evidence type="ECO:0000256" key="2">
    <source>
        <dbReference type="SAM" id="SignalP"/>
    </source>
</evidence>
<proteinExistence type="predicted"/>
<evidence type="ECO:0000313" key="3">
    <source>
        <dbReference type="EMBL" id="MDO7842498.1"/>
    </source>
</evidence>
<protein>
    <submittedName>
        <fullName evidence="3">Gluconate 2-dehydrogenase subunit 3 family protein</fullName>
        <ecNumber evidence="3">1.-.-.-</ecNumber>
    </submittedName>
</protein>
<evidence type="ECO:0000256" key="1">
    <source>
        <dbReference type="SAM" id="MobiDB-lite"/>
    </source>
</evidence>
<keyword evidence="2" id="KW-0732">Signal</keyword>
<dbReference type="InterPro" id="IPR027056">
    <property type="entry name" value="Gluconate_2DH_su3"/>
</dbReference>
<reference evidence="3" key="1">
    <citation type="submission" date="2023-07" db="EMBL/GenBank/DDBJ databases">
        <authorList>
            <person name="Kim M.K."/>
        </authorList>
    </citation>
    <scope>NUCLEOTIDE SEQUENCE</scope>
    <source>
        <strain evidence="3">CA1-15</strain>
    </source>
</reference>
<evidence type="ECO:0000313" key="4">
    <source>
        <dbReference type="Proteomes" id="UP001176468"/>
    </source>
</evidence>
<dbReference type="Proteomes" id="UP001176468">
    <property type="component" value="Unassembled WGS sequence"/>
</dbReference>
<dbReference type="RefSeq" id="WP_304560958.1">
    <property type="nucleotide sequence ID" value="NZ_JAUQSZ010000005.1"/>
</dbReference>
<accession>A0ABT8ZY44</accession>
<name>A0ABT8ZY44_9SPHN</name>
<feature type="region of interest" description="Disordered" evidence="1">
    <location>
        <begin position="95"/>
        <end position="117"/>
    </location>
</feature>
<feature type="chain" id="PRO_5046823959" evidence="2">
    <location>
        <begin position="22"/>
        <end position="228"/>
    </location>
</feature>
<dbReference type="GO" id="GO:0016491">
    <property type="term" value="F:oxidoreductase activity"/>
    <property type="evidence" value="ECO:0007669"/>
    <property type="project" value="UniProtKB-KW"/>
</dbReference>
<dbReference type="EC" id="1.-.-.-" evidence="3"/>
<dbReference type="Pfam" id="PF13618">
    <property type="entry name" value="Gluconate_2-dh3"/>
    <property type="match status" value="1"/>
</dbReference>
<gene>
    <name evidence="3" type="ORF">Q5H94_09175</name>
</gene>
<comment type="caution">
    <text evidence="3">The sequence shown here is derived from an EMBL/GenBank/DDBJ whole genome shotgun (WGS) entry which is preliminary data.</text>
</comment>
<keyword evidence="3" id="KW-0560">Oxidoreductase</keyword>
<keyword evidence="4" id="KW-1185">Reference proteome</keyword>